<feature type="transmembrane region" description="Helical" evidence="5">
    <location>
        <begin position="12"/>
        <end position="34"/>
    </location>
</feature>
<dbReference type="InterPro" id="IPR030184">
    <property type="entry name" value="WAT1-related"/>
</dbReference>
<feature type="region of interest" description="Disordered" evidence="4">
    <location>
        <begin position="81"/>
        <end position="101"/>
    </location>
</feature>
<sequence>MGYTGIIYSSPTLSSAISNLTPAFTFILAILFRMEKVVWNSSSSKAKVMGTIISITGAFVVTLYKGPTIFKASKPSMSLHQPLNLSRRDLVSGANQQNQQD</sequence>
<evidence type="ECO:0008006" key="8">
    <source>
        <dbReference type="Google" id="ProtNLM"/>
    </source>
</evidence>
<dbReference type="GO" id="GO:0022857">
    <property type="term" value="F:transmembrane transporter activity"/>
    <property type="evidence" value="ECO:0007669"/>
    <property type="project" value="InterPro"/>
</dbReference>
<gene>
    <name evidence="6" type="ORF">HRI_003899200</name>
</gene>
<organism evidence="6 7">
    <name type="scientific">Hibiscus trionum</name>
    <name type="common">Flower of an hour</name>
    <dbReference type="NCBI Taxonomy" id="183268"/>
    <lineage>
        <taxon>Eukaryota</taxon>
        <taxon>Viridiplantae</taxon>
        <taxon>Streptophyta</taxon>
        <taxon>Embryophyta</taxon>
        <taxon>Tracheophyta</taxon>
        <taxon>Spermatophyta</taxon>
        <taxon>Magnoliopsida</taxon>
        <taxon>eudicotyledons</taxon>
        <taxon>Gunneridae</taxon>
        <taxon>Pentapetalae</taxon>
        <taxon>rosids</taxon>
        <taxon>malvids</taxon>
        <taxon>Malvales</taxon>
        <taxon>Malvaceae</taxon>
        <taxon>Malvoideae</taxon>
        <taxon>Hibiscus</taxon>
    </lineage>
</organism>
<dbReference type="PANTHER" id="PTHR31218">
    <property type="entry name" value="WAT1-RELATED PROTEIN"/>
    <property type="match status" value="1"/>
</dbReference>
<name>A0A9W7ITE4_HIBTR</name>
<dbReference type="AlphaFoldDB" id="A0A9W7ITE4"/>
<feature type="transmembrane region" description="Helical" evidence="5">
    <location>
        <begin position="46"/>
        <end position="64"/>
    </location>
</feature>
<accession>A0A9W7ITE4</accession>
<dbReference type="GO" id="GO:0016020">
    <property type="term" value="C:membrane"/>
    <property type="evidence" value="ECO:0007669"/>
    <property type="project" value="InterPro"/>
</dbReference>
<evidence type="ECO:0000256" key="5">
    <source>
        <dbReference type="SAM" id="Phobius"/>
    </source>
</evidence>
<keyword evidence="7" id="KW-1185">Reference proteome</keyword>
<evidence type="ECO:0000256" key="4">
    <source>
        <dbReference type="SAM" id="MobiDB-lite"/>
    </source>
</evidence>
<evidence type="ECO:0000256" key="1">
    <source>
        <dbReference type="ARBA" id="ARBA00022692"/>
    </source>
</evidence>
<reference evidence="6" key="1">
    <citation type="submission" date="2023-05" db="EMBL/GenBank/DDBJ databases">
        <title>Genome and transcriptome analyses reveal genes involved in the formation of fine ridges on petal epidermal cells in Hibiscus trionum.</title>
        <authorList>
            <person name="Koshimizu S."/>
            <person name="Masuda S."/>
            <person name="Ishii T."/>
            <person name="Shirasu K."/>
            <person name="Hoshino A."/>
            <person name="Arita M."/>
        </authorList>
    </citation>
    <scope>NUCLEOTIDE SEQUENCE</scope>
    <source>
        <strain evidence="6">Hamamatsu line</strain>
    </source>
</reference>
<evidence type="ECO:0000256" key="3">
    <source>
        <dbReference type="ARBA" id="ARBA00023136"/>
    </source>
</evidence>
<keyword evidence="1 5" id="KW-0812">Transmembrane</keyword>
<evidence type="ECO:0000313" key="7">
    <source>
        <dbReference type="Proteomes" id="UP001165190"/>
    </source>
</evidence>
<dbReference type="Proteomes" id="UP001165190">
    <property type="component" value="Unassembled WGS sequence"/>
</dbReference>
<evidence type="ECO:0000313" key="6">
    <source>
        <dbReference type="EMBL" id="GMJ02300.1"/>
    </source>
</evidence>
<proteinExistence type="predicted"/>
<protein>
    <recommendedName>
        <fullName evidence="8">WAT1-related protein</fullName>
    </recommendedName>
</protein>
<keyword evidence="3 5" id="KW-0472">Membrane</keyword>
<keyword evidence="2 5" id="KW-1133">Transmembrane helix</keyword>
<evidence type="ECO:0000256" key="2">
    <source>
        <dbReference type="ARBA" id="ARBA00022989"/>
    </source>
</evidence>
<dbReference type="EMBL" id="BSYR01000036">
    <property type="protein sequence ID" value="GMJ02300.1"/>
    <property type="molecule type" value="Genomic_DNA"/>
</dbReference>
<dbReference type="OrthoDB" id="1642196at2759"/>
<comment type="caution">
    <text evidence="6">The sequence shown here is derived from an EMBL/GenBank/DDBJ whole genome shotgun (WGS) entry which is preliminary data.</text>
</comment>